<feature type="signal peptide" evidence="1">
    <location>
        <begin position="1"/>
        <end position="23"/>
    </location>
</feature>
<dbReference type="EMBL" id="CP031226">
    <property type="protein sequence ID" value="AXH59559.1"/>
    <property type="molecule type" value="Genomic_DNA"/>
</dbReference>
<dbReference type="RefSeq" id="WP_005742228.1">
    <property type="nucleotide sequence ID" value="NZ_CP031226.1"/>
</dbReference>
<geneLocation type="plasmid" evidence="3">
    <name>pmppla107</name>
</geneLocation>
<proteinExistence type="predicted"/>
<dbReference type="Proteomes" id="UP000006426">
    <property type="component" value="Plasmid pmppla107"/>
</dbReference>
<accession>A0AAD0M5B5</accession>
<dbReference type="GeneID" id="39473798"/>
<evidence type="ECO:0008006" key="4">
    <source>
        <dbReference type="Google" id="ProtNLM"/>
    </source>
</evidence>
<keyword evidence="1" id="KW-0732">Signal</keyword>
<evidence type="ECO:0000313" key="2">
    <source>
        <dbReference type="EMBL" id="AXH59559.1"/>
    </source>
</evidence>
<reference evidence="2 3" key="1">
    <citation type="journal article" date="2011" name="PLoS Pathog.">
        <title>Dynamic evolution of pathogenicity revealed by sequencing and comparative genomics of 19 Pseudomonas syringae isolates.</title>
        <authorList>
            <person name="Baltrus D.A."/>
            <person name="Nishimura M.T."/>
            <person name="Romanchuk A."/>
            <person name="Chang J.H."/>
            <person name="Mukhtar M.S."/>
            <person name="Cherkis K."/>
            <person name="Roach J."/>
            <person name="Grant S.R."/>
            <person name="Jones C.D."/>
            <person name="Dangl J.L."/>
        </authorList>
    </citation>
    <scope>NUCLEOTIDE SEQUENCE [LARGE SCALE GENOMIC DNA]</scope>
    <source>
        <strain evidence="2 3">M301315</strain>
    </source>
</reference>
<sequence length="111" mass="11781">MTMFLNSKLPSCLGLLVITAVLAGCATPPAPAPKAMNDDEAVSEVFIAAAKQCHSDKPGSVEFFKPCLKSKLDASIEKLQLLSKCVSSEGCRPTHLQLAPLSKEEGLEHAE</sequence>
<keyword evidence="2" id="KW-0614">Plasmid</keyword>
<organism evidence="2 3">
    <name type="scientific">Pseudomonas amygdali pv. lachrymans str. M301315</name>
    <dbReference type="NCBI Taxonomy" id="629260"/>
    <lineage>
        <taxon>Bacteria</taxon>
        <taxon>Pseudomonadati</taxon>
        <taxon>Pseudomonadota</taxon>
        <taxon>Gammaproteobacteria</taxon>
        <taxon>Pseudomonadales</taxon>
        <taxon>Pseudomonadaceae</taxon>
        <taxon>Pseudomonas</taxon>
        <taxon>Pseudomonas amygdali</taxon>
    </lineage>
</organism>
<gene>
    <name evidence="2" type="ORF">PLA107_030505</name>
</gene>
<evidence type="ECO:0000313" key="3">
    <source>
        <dbReference type="Proteomes" id="UP000006426"/>
    </source>
</evidence>
<feature type="chain" id="PRO_5042055479" description="Lipoprotein" evidence="1">
    <location>
        <begin position="24"/>
        <end position="111"/>
    </location>
</feature>
<dbReference type="AlphaFoldDB" id="A0AAD0M5B5"/>
<name>A0AAD0M5B5_PSEAV</name>
<evidence type="ECO:0000256" key="1">
    <source>
        <dbReference type="SAM" id="SignalP"/>
    </source>
</evidence>
<protein>
    <recommendedName>
        <fullName evidence="4">Lipoprotein</fullName>
    </recommendedName>
</protein>